<dbReference type="PANTHER" id="PTHR30272">
    <property type="entry name" value="3-HYDROXYACYL-[ACYL-CARRIER-PROTEIN] DEHYDRATASE"/>
    <property type="match status" value="1"/>
</dbReference>
<dbReference type="EMBL" id="BART01007076">
    <property type="protein sequence ID" value="GAG53923.1"/>
    <property type="molecule type" value="Genomic_DNA"/>
</dbReference>
<sequence>MDNSLDQALAALPHGPEFRFVDKLTALDPGRSASGSYLVKGSENFLESHFPDNPLMPGVILIEAIAQLAGIAAQKDAPASPSFANLHLAAVKQAKLLGAAHPGDQLIIHANITASMGNLIQAEGSIARVESENEDPVPIARAQLTLSVAS</sequence>
<keyword evidence="1" id="KW-0456">Lyase</keyword>
<dbReference type="AlphaFoldDB" id="X0Z0A2"/>
<evidence type="ECO:0000256" key="1">
    <source>
        <dbReference type="ARBA" id="ARBA00023239"/>
    </source>
</evidence>
<organism evidence="2">
    <name type="scientific">marine sediment metagenome</name>
    <dbReference type="NCBI Taxonomy" id="412755"/>
    <lineage>
        <taxon>unclassified sequences</taxon>
        <taxon>metagenomes</taxon>
        <taxon>ecological metagenomes</taxon>
    </lineage>
</organism>
<dbReference type="Gene3D" id="3.10.129.10">
    <property type="entry name" value="Hotdog Thioesterase"/>
    <property type="match status" value="1"/>
</dbReference>
<reference evidence="2" key="1">
    <citation type="journal article" date="2014" name="Front. Microbiol.">
        <title>High frequency of phylogenetically diverse reductive dehalogenase-homologous genes in deep subseafloor sedimentary metagenomes.</title>
        <authorList>
            <person name="Kawai M."/>
            <person name="Futagami T."/>
            <person name="Toyoda A."/>
            <person name="Takaki Y."/>
            <person name="Nishi S."/>
            <person name="Hori S."/>
            <person name="Arai W."/>
            <person name="Tsubouchi T."/>
            <person name="Morono Y."/>
            <person name="Uchiyama I."/>
            <person name="Ito T."/>
            <person name="Fujiyama A."/>
            <person name="Inagaki F."/>
            <person name="Takami H."/>
        </authorList>
    </citation>
    <scope>NUCLEOTIDE SEQUENCE</scope>
    <source>
        <strain evidence="2">Expedition CK06-06</strain>
    </source>
</reference>
<proteinExistence type="predicted"/>
<dbReference type="CDD" id="cd01288">
    <property type="entry name" value="FabZ"/>
    <property type="match status" value="1"/>
</dbReference>
<comment type="caution">
    <text evidence="2">The sequence shown here is derived from an EMBL/GenBank/DDBJ whole genome shotgun (WGS) entry which is preliminary data.</text>
</comment>
<dbReference type="PANTHER" id="PTHR30272:SF1">
    <property type="entry name" value="3-HYDROXYACYL-[ACYL-CARRIER-PROTEIN] DEHYDRATASE"/>
    <property type="match status" value="1"/>
</dbReference>
<dbReference type="GO" id="GO:0016829">
    <property type="term" value="F:lyase activity"/>
    <property type="evidence" value="ECO:0007669"/>
    <property type="project" value="UniProtKB-KW"/>
</dbReference>
<dbReference type="SUPFAM" id="SSF54637">
    <property type="entry name" value="Thioesterase/thiol ester dehydrase-isomerase"/>
    <property type="match status" value="1"/>
</dbReference>
<gene>
    <name evidence="2" type="ORF">S01H4_16150</name>
</gene>
<protein>
    <recommendedName>
        <fullName evidence="3">Beta-hydroxyacyl-ACP dehydratase</fullName>
    </recommendedName>
</protein>
<dbReference type="Pfam" id="PF07977">
    <property type="entry name" value="FabA"/>
    <property type="match status" value="1"/>
</dbReference>
<dbReference type="InterPro" id="IPR013114">
    <property type="entry name" value="FabA_FabZ"/>
</dbReference>
<evidence type="ECO:0000313" key="2">
    <source>
        <dbReference type="EMBL" id="GAG53923.1"/>
    </source>
</evidence>
<accession>X0Z0A2</accession>
<dbReference type="InterPro" id="IPR029069">
    <property type="entry name" value="HotDog_dom_sf"/>
</dbReference>
<evidence type="ECO:0008006" key="3">
    <source>
        <dbReference type="Google" id="ProtNLM"/>
    </source>
</evidence>
<name>X0Z0A2_9ZZZZ</name>